<dbReference type="RefSeq" id="WP_035074815.1">
    <property type="nucleotide sequence ID" value="NZ_JMIH01000022.1"/>
</dbReference>
<comment type="caution">
    <text evidence="3">The sequence shown here is derived from an EMBL/GenBank/DDBJ whole genome shotgun (WGS) entry which is preliminary data.</text>
</comment>
<evidence type="ECO:0000256" key="2">
    <source>
        <dbReference type="SAM" id="Phobius"/>
    </source>
</evidence>
<dbReference type="AlphaFoldDB" id="A0A074LHB8"/>
<protein>
    <submittedName>
        <fullName evidence="3">Uncharacterized protein</fullName>
    </submittedName>
</protein>
<proteinExistence type="predicted"/>
<sequence>MDIKDVILLSVGAALIIVGIQLSFTQGAGVSYPVFMFAVAFLFWFKYRRDVANEKKNKEESTTRDNLGQTRKRKR</sequence>
<evidence type="ECO:0000313" key="4">
    <source>
        <dbReference type="Proteomes" id="UP000027821"/>
    </source>
</evidence>
<dbReference type="eggNOG" id="ENOG5033DKK">
    <property type="taxonomic scope" value="Bacteria"/>
</dbReference>
<reference evidence="3 4" key="1">
    <citation type="submission" date="2014-04" db="EMBL/GenBank/DDBJ databases">
        <title>Characterization and application of a salt tolerant electro-active bacterium.</title>
        <authorList>
            <person name="Yang L."/>
            <person name="Wei S."/>
            <person name="Tay Q.X.M."/>
        </authorList>
    </citation>
    <scope>NUCLEOTIDE SEQUENCE [LARGE SCALE GENOMIC DNA]</scope>
    <source>
        <strain evidence="3 4">LY1</strain>
    </source>
</reference>
<evidence type="ECO:0000313" key="3">
    <source>
        <dbReference type="EMBL" id="KEO73167.1"/>
    </source>
</evidence>
<feature type="transmembrane region" description="Helical" evidence="2">
    <location>
        <begin position="30"/>
        <end position="47"/>
    </location>
</feature>
<dbReference type="OrthoDB" id="983125at2"/>
<dbReference type="EMBL" id="JMIH01000022">
    <property type="protein sequence ID" value="KEO73167.1"/>
    <property type="molecule type" value="Genomic_DNA"/>
</dbReference>
<organism evidence="3 4">
    <name type="scientific">Anditalea andensis</name>
    <dbReference type="NCBI Taxonomy" id="1048983"/>
    <lineage>
        <taxon>Bacteria</taxon>
        <taxon>Pseudomonadati</taxon>
        <taxon>Bacteroidota</taxon>
        <taxon>Cytophagia</taxon>
        <taxon>Cytophagales</taxon>
        <taxon>Cytophagaceae</taxon>
        <taxon>Anditalea</taxon>
    </lineage>
</organism>
<keyword evidence="2" id="KW-1133">Transmembrane helix</keyword>
<feature type="transmembrane region" description="Helical" evidence="2">
    <location>
        <begin position="7"/>
        <end position="24"/>
    </location>
</feature>
<dbReference type="Proteomes" id="UP000027821">
    <property type="component" value="Unassembled WGS sequence"/>
</dbReference>
<evidence type="ECO:0000256" key="1">
    <source>
        <dbReference type="SAM" id="MobiDB-lite"/>
    </source>
</evidence>
<keyword evidence="2" id="KW-0472">Membrane</keyword>
<feature type="compositionally biased region" description="Basic and acidic residues" evidence="1">
    <location>
        <begin position="54"/>
        <end position="63"/>
    </location>
</feature>
<keyword evidence="2" id="KW-0812">Transmembrane</keyword>
<feature type="region of interest" description="Disordered" evidence="1">
    <location>
        <begin position="54"/>
        <end position="75"/>
    </location>
</feature>
<gene>
    <name evidence="3" type="ORF">EL17_12475</name>
</gene>
<name>A0A074LHB8_9BACT</name>
<keyword evidence="4" id="KW-1185">Reference proteome</keyword>
<dbReference type="STRING" id="1048983.EL17_12475"/>
<accession>A0A074LHB8</accession>